<evidence type="ECO:0000313" key="2">
    <source>
        <dbReference type="EMBL" id="KAJ1099461.1"/>
    </source>
</evidence>
<evidence type="ECO:0000313" key="3">
    <source>
        <dbReference type="Proteomes" id="UP001066276"/>
    </source>
</evidence>
<keyword evidence="3" id="KW-1185">Reference proteome</keyword>
<gene>
    <name evidence="2" type="ORF">NDU88_004562</name>
</gene>
<proteinExistence type="predicted"/>
<evidence type="ECO:0000256" key="1">
    <source>
        <dbReference type="SAM" id="MobiDB-lite"/>
    </source>
</evidence>
<feature type="region of interest" description="Disordered" evidence="1">
    <location>
        <begin position="34"/>
        <end position="59"/>
    </location>
</feature>
<dbReference type="AlphaFoldDB" id="A0AAV7M7U5"/>
<feature type="non-terminal residue" evidence="2">
    <location>
        <position position="1"/>
    </location>
</feature>
<accession>A0AAV7M7U5</accession>
<feature type="non-terminal residue" evidence="2">
    <location>
        <position position="59"/>
    </location>
</feature>
<protein>
    <submittedName>
        <fullName evidence="2">Uncharacterized protein</fullName>
    </submittedName>
</protein>
<dbReference type="Proteomes" id="UP001066276">
    <property type="component" value="Chromosome 10"/>
</dbReference>
<name>A0AAV7M7U5_PLEWA</name>
<organism evidence="2 3">
    <name type="scientific">Pleurodeles waltl</name>
    <name type="common">Iberian ribbed newt</name>
    <dbReference type="NCBI Taxonomy" id="8319"/>
    <lineage>
        <taxon>Eukaryota</taxon>
        <taxon>Metazoa</taxon>
        <taxon>Chordata</taxon>
        <taxon>Craniata</taxon>
        <taxon>Vertebrata</taxon>
        <taxon>Euteleostomi</taxon>
        <taxon>Amphibia</taxon>
        <taxon>Batrachia</taxon>
        <taxon>Caudata</taxon>
        <taxon>Salamandroidea</taxon>
        <taxon>Salamandridae</taxon>
        <taxon>Pleurodelinae</taxon>
        <taxon>Pleurodeles</taxon>
    </lineage>
</organism>
<feature type="region of interest" description="Disordered" evidence="1">
    <location>
        <begin position="1"/>
        <end position="21"/>
    </location>
</feature>
<comment type="caution">
    <text evidence="2">The sequence shown here is derived from an EMBL/GenBank/DDBJ whole genome shotgun (WGS) entry which is preliminary data.</text>
</comment>
<sequence length="59" mass="6152">AKPRGWVGRMSGAGSPGTQSVLRKWGPGCQLNIEGPRSLHYQGPHPAPAHDPPTSGTPI</sequence>
<reference evidence="2" key="1">
    <citation type="journal article" date="2022" name="bioRxiv">
        <title>Sequencing and chromosome-scale assembly of the giantPleurodeles waltlgenome.</title>
        <authorList>
            <person name="Brown T."/>
            <person name="Elewa A."/>
            <person name="Iarovenko S."/>
            <person name="Subramanian E."/>
            <person name="Araus A.J."/>
            <person name="Petzold A."/>
            <person name="Susuki M."/>
            <person name="Suzuki K.-i.T."/>
            <person name="Hayashi T."/>
            <person name="Toyoda A."/>
            <person name="Oliveira C."/>
            <person name="Osipova E."/>
            <person name="Leigh N.D."/>
            <person name="Simon A."/>
            <person name="Yun M.H."/>
        </authorList>
    </citation>
    <scope>NUCLEOTIDE SEQUENCE</scope>
    <source>
        <strain evidence="2">20211129_DDA</strain>
        <tissue evidence="2">Liver</tissue>
    </source>
</reference>
<dbReference type="EMBL" id="JANPWB010000014">
    <property type="protein sequence ID" value="KAJ1099461.1"/>
    <property type="molecule type" value="Genomic_DNA"/>
</dbReference>